<dbReference type="EMBL" id="JBGGTQ010000003">
    <property type="protein sequence ID" value="MEZ0492219.1"/>
    <property type="molecule type" value="Genomic_DNA"/>
</dbReference>
<evidence type="ECO:0000256" key="8">
    <source>
        <dbReference type="ARBA" id="ARBA00023136"/>
    </source>
</evidence>
<feature type="transmembrane region" description="Helical" evidence="9">
    <location>
        <begin position="268"/>
        <end position="288"/>
    </location>
</feature>
<dbReference type="Pfam" id="PF07690">
    <property type="entry name" value="MFS_1"/>
    <property type="match status" value="1"/>
</dbReference>
<keyword evidence="6 9" id="KW-0812">Transmembrane</keyword>
<feature type="domain" description="Major facilitator superfamily (MFS) profile" evidence="10">
    <location>
        <begin position="2"/>
        <end position="381"/>
    </location>
</feature>
<evidence type="ECO:0000256" key="1">
    <source>
        <dbReference type="ARBA" id="ARBA00004651"/>
    </source>
</evidence>
<keyword evidence="4" id="KW-1003">Cell membrane</keyword>
<feature type="transmembrane region" description="Helical" evidence="9">
    <location>
        <begin position="359"/>
        <end position="376"/>
    </location>
</feature>
<evidence type="ECO:0000256" key="9">
    <source>
        <dbReference type="SAM" id="Phobius"/>
    </source>
</evidence>
<comment type="caution">
    <text evidence="11">The sequence shown here is derived from an EMBL/GenBank/DDBJ whole genome shotgun (WGS) entry which is preliminary data.</text>
</comment>
<evidence type="ECO:0000313" key="11">
    <source>
        <dbReference type="EMBL" id="MEZ0492219.1"/>
    </source>
</evidence>
<keyword evidence="8 9" id="KW-0472">Membrane</keyword>
<dbReference type="PANTHER" id="PTHR23535:SF2">
    <property type="entry name" value="SUGAR EFFLUX TRANSPORTER A-RELATED"/>
    <property type="match status" value="1"/>
</dbReference>
<evidence type="ECO:0000256" key="4">
    <source>
        <dbReference type="ARBA" id="ARBA00022475"/>
    </source>
</evidence>
<dbReference type="Gene3D" id="1.20.1250.20">
    <property type="entry name" value="MFS general substrate transporter like domains"/>
    <property type="match status" value="2"/>
</dbReference>
<dbReference type="InterPro" id="IPR036259">
    <property type="entry name" value="MFS_trans_sf"/>
</dbReference>
<keyword evidence="12" id="KW-1185">Reference proteome</keyword>
<keyword evidence="5" id="KW-0762">Sugar transport</keyword>
<evidence type="ECO:0000256" key="7">
    <source>
        <dbReference type="ARBA" id="ARBA00022989"/>
    </source>
</evidence>
<comment type="subcellular location">
    <subcellularLocation>
        <location evidence="1">Cell membrane</location>
        <topology evidence="1">Multi-pass membrane protein</topology>
    </subcellularLocation>
</comment>
<protein>
    <submittedName>
        <fullName evidence="11">MFS transporter</fullName>
    </submittedName>
</protein>
<organism evidence="11 12">
    <name type="scientific">Kineococcus mangrovi</name>
    <dbReference type="NCBI Taxonomy" id="1660183"/>
    <lineage>
        <taxon>Bacteria</taxon>
        <taxon>Bacillati</taxon>
        <taxon>Actinomycetota</taxon>
        <taxon>Actinomycetes</taxon>
        <taxon>Kineosporiales</taxon>
        <taxon>Kineosporiaceae</taxon>
        <taxon>Kineococcus</taxon>
    </lineage>
</organism>
<keyword evidence="7 9" id="KW-1133">Transmembrane helix</keyword>
<feature type="transmembrane region" description="Helical" evidence="9">
    <location>
        <begin position="154"/>
        <end position="175"/>
    </location>
</feature>
<evidence type="ECO:0000313" key="12">
    <source>
        <dbReference type="Proteomes" id="UP001566476"/>
    </source>
</evidence>
<evidence type="ECO:0000256" key="3">
    <source>
        <dbReference type="ARBA" id="ARBA00022448"/>
    </source>
</evidence>
<dbReference type="PANTHER" id="PTHR23535">
    <property type="entry name" value="SUGAR EFFLUX TRANSPORTER A-RELATED"/>
    <property type="match status" value="1"/>
</dbReference>
<sequence>MKRLLVPSAALLWGLQFALLNPVLALLLVALFDATAGQVGLALAAYNLAGFAASLLVPAYADRRADYLRPMLVCAALTVALAPVLAFSTSLPVAVAALVVLGGPAGVGNSLLFAHLKHSGASTSSVINTRAVSSVAWVAGPPLATVLITGFGNGAVLTLLAVVAALTVVTAAAMIRTSRGAARAGAATAATATGRDEPMSRPGVVAVVGAFVLLQATNSAVVAVMSLYVTRDLGLPVAWAGIALGVAAGLEIPALLLAGRLTGRFSNLTLLTSGCVCGIAYYVVMTLVSGPVALLAAQVLNAWFFAVVAGVGLTLFQEVIPRAGLASGLYTNTRRVGAVLSGPLVGLGAATSLGYGAVFAASAALTLVSLVIVVVLQRSASRRAAGHPAREPGTVDTAAG</sequence>
<feature type="transmembrane region" description="Helical" evidence="9">
    <location>
        <begin position="294"/>
        <end position="316"/>
    </location>
</feature>
<dbReference type="RefSeq" id="WP_370718254.1">
    <property type="nucleotide sequence ID" value="NZ_JBGGTQ010000003.1"/>
</dbReference>
<feature type="transmembrane region" description="Helical" evidence="9">
    <location>
        <begin position="235"/>
        <end position="256"/>
    </location>
</feature>
<feature type="transmembrane region" description="Helical" evidence="9">
    <location>
        <begin position="126"/>
        <end position="148"/>
    </location>
</feature>
<evidence type="ECO:0000256" key="2">
    <source>
        <dbReference type="ARBA" id="ARBA00006523"/>
    </source>
</evidence>
<reference evidence="11 12" key="1">
    <citation type="submission" date="2024-07" db="EMBL/GenBank/DDBJ databases">
        <authorList>
            <person name="Thanompreechachai J."/>
            <person name="Duangmal K."/>
        </authorList>
    </citation>
    <scope>NUCLEOTIDE SEQUENCE [LARGE SCALE GENOMIC DNA]</scope>
    <source>
        <strain evidence="11 12">TBRC 1896</strain>
    </source>
</reference>
<gene>
    <name evidence="11" type="ORF">AB2L28_08205</name>
</gene>
<keyword evidence="3" id="KW-0813">Transport</keyword>
<evidence type="ECO:0000256" key="6">
    <source>
        <dbReference type="ARBA" id="ARBA00022692"/>
    </source>
</evidence>
<dbReference type="PROSITE" id="PS50850">
    <property type="entry name" value="MFS"/>
    <property type="match status" value="1"/>
</dbReference>
<dbReference type="Proteomes" id="UP001566476">
    <property type="component" value="Unassembled WGS sequence"/>
</dbReference>
<proteinExistence type="inferred from homology"/>
<accession>A0ABV4I3M7</accession>
<evidence type="ECO:0000256" key="5">
    <source>
        <dbReference type="ARBA" id="ARBA00022597"/>
    </source>
</evidence>
<evidence type="ECO:0000259" key="10">
    <source>
        <dbReference type="PROSITE" id="PS50850"/>
    </source>
</evidence>
<dbReference type="SUPFAM" id="SSF103473">
    <property type="entry name" value="MFS general substrate transporter"/>
    <property type="match status" value="1"/>
</dbReference>
<name>A0ABV4I3M7_9ACTN</name>
<dbReference type="InterPro" id="IPR020846">
    <property type="entry name" value="MFS_dom"/>
</dbReference>
<feature type="transmembrane region" description="Helical" evidence="9">
    <location>
        <begin position="204"/>
        <end position="229"/>
    </location>
</feature>
<feature type="transmembrane region" description="Helical" evidence="9">
    <location>
        <begin position="41"/>
        <end position="60"/>
    </location>
</feature>
<feature type="transmembrane region" description="Helical" evidence="9">
    <location>
        <begin position="336"/>
        <end position="353"/>
    </location>
</feature>
<feature type="transmembrane region" description="Helical" evidence="9">
    <location>
        <begin position="93"/>
        <end position="114"/>
    </location>
</feature>
<dbReference type="InterPro" id="IPR011701">
    <property type="entry name" value="MFS"/>
</dbReference>
<comment type="similarity">
    <text evidence="2">Belongs to the major facilitator superfamily. Set transporter family.</text>
</comment>